<name>A0ACB8MTW1_CITSI</name>
<gene>
    <name evidence="1" type="ORF">KPL71_010933</name>
</gene>
<proteinExistence type="predicted"/>
<keyword evidence="2" id="KW-1185">Reference proteome</keyword>
<evidence type="ECO:0000313" key="1">
    <source>
        <dbReference type="EMBL" id="KAH9788590.1"/>
    </source>
</evidence>
<reference evidence="2" key="1">
    <citation type="journal article" date="2023" name="Hortic. Res.">
        <title>A chromosome-level phased genome enabling allele-level studies in sweet orange: a case study on citrus Huanglongbing tolerance.</title>
        <authorList>
            <person name="Wu B."/>
            <person name="Yu Q."/>
            <person name="Deng Z."/>
            <person name="Duan Y."/>
            <person name="Luo F."/>
            <person name="Gmitter F. Jr."/>
        </authorList>
    </citation>
    <scope>NUCLEOTIDE SEQUENCE [LARGE SCALE GENOMIC DNA]</scope>
    <source>
        <strain evidence="2">cv. Valencia</strain>
    </source>
</reference>
<comment type="caution">
    <text evidence="1">The sequence shown here is derived from an EMBL/GenBank/DDBJ whole genome shotgun (WGS) entry which is preliminary data.</text>
</comment>
<dbReference type="EMBL" id="CM039172">
    <property type="protein sequence ID" value="KAH9788590.1"/>
    <property type="molecule type" value="Genomic_DNA"/>
</dbReference>
<protein>
    <submittedName>
        <fullName evidence="1">Phosphatidylglycerophosphate phosphatase PTPMT1</fullName>
    </submittedName>
</protein>
<dbReference type="Proteomes" id="UP000829398">
    <property type="component" value="Chromosome 3"/>
</dbReference>
<organism evidence="1 2">
    <name type="scientific">Citrus sinensis</name>
    <name type="common">Sweet orange</name>
    <name type="synonym">Citrus aurantium var. sinensis</name>
    <dbReference type="NCBI Taxonomy" id="2711"/>
    <lineage>
        <taxon>Eukaryota</taxon>
        <taxon>Viridiplantae</taxon>
        <taxon>Streptophyta</taxon>
        <taxon>Embryophyta</taxon>
        <taxon>Tracheophyta</taxon>
        <taxon>Spermatophyta</taxon>
        <taxon>Magnoliopsida</taxon>
        <taxon>eudicotyledons</taxon>
        <taxon>Gunneridae</taxon>
        <taxon>Pentapetalae</taxon>
        <taxon>rosids</taxon>
        <taxon>malvids</taxon>
        <taxon>Sapindales</taxon>
        <taxon>Rutaceae</taxon>
        <taxon>Aurantioideae</taxon>
        <taxon>Citrus</taxon>
    </lineage>
</organism>
<evidence type="ECO:0000313" key="2">
    <source>
        <dbReference type="Proteomes" id="UP000829398"/>
    </source>
</evidence>
<sequence length="367" mass="41672">MYIEEVKSWEDQDHDQLNGDLSCTKDVVVSDAKRILVGAGARVLFYPTLLYNVVRNKIQSEFRWWDRVDQFIILGAVPFPADVLRLKELGVSGVVTLNESYETLVPTSLYHDHNIDHLVIPTRDYLFAPSFADICQAVDFIHAVDFYFEGCKANCLRTKPQLESYSNFAILHYVTNVYLFMLVSFEENASLGKTTYVHCKAGRGRSTTIVLCYLVEHRQMAPEAAYEYVRSIRPRVLLASSQWQAVQDYYLQKVKKIGNSDCITLRTSLPFPVDQDSESFDDGSVVVVTETDLDGYDASYDSGVAGNHRLAELSLACKVQFASQSAIARLSCLWPRWQEDHKTSRQKLRNSVGNDQLGSLSVDIWVY</sequence>
<accession>A0ACB8MTW1</accession>